<protein>
    <recommendedName>
        <fullName evidence="4">Secreted protein</fullName>
    </recommendedName>
</protein>
<sequence>MRSALKKLCLATAAVMMMTSPITTGTAYAADTAYNVKTQWLAEWAVRTMPMELVRREIWLEGDKGDYGWFTYVNPPAEVYVGAPCETYTGPIIEGTYTWTSQIWPGYPWDGWYRIDSYLTHKTGGAAYTIRCNFRIPGDGNYTWGSALDPHF</sequence>
<evidence type="ECO:0000313" key="3">
    <source>
        <dbReference type="Proteomes" id="UP001500064"/>
    </source>
</evidence>
<proteinExistence type="predicted"/>
<feature type="signal peptide" evidence="1">
    <location>
        <begin position="1"/>
        <end position="29"/>
    </location>
</feature>
<name>A0ABN2FPN0_9ACTN</name>
<evidence type="ECO:0008006" key="4">
    <source>
        <dbReference type="Google" id="ProtNLM"/>
    </source>
</evidence>
<comment type="caution">
    <text evidence="2">The sequence shown here is derived from an EMBL/GenBank/DDBJ whole genome shotgun (WGS) entry which is preliminary data.</text>
</comment>
<evidence type="ECO:0000256" key="1">
    <source>
        <dbReference type="SAM" id="SignalP"/>
    </source>
</evidence>
<evidence type="ECO:0000313" key="2">
    <source>
        <dbReference type="EMBL" id="GAA1655904.1"/>
    </source>
</evidence>
<gene>
    <name evidence="2" type="ORF">GCM10009733_061770</name>
</gene>
<dbReference type="EMBL" id="BAAAMU010000053">
    <property type="protein sequence ID" value="GAA1655904.1"/>
    <property type="molecule type" value="Genomic_DNA"/>
</dbReference>
<dbReference type="RefSeq" id="WP_346110042.1">
    <property type="nucleotide sequence ID" value="NZ_BAAAMU010000053.1"/>
</dbReference>
<reference evidence="2 3" key="1">
    <citation type="journal article" date="2019" name="Int. J. Syst. Evol. Microbiol.">
        <title>The Global Catalogue of Microorganisms (GCM) 10K type strain sequencing project: providing services to taxonomists for standard genome sequencing and annotation.</title>
        <authorList>
            <consortium name="The Broad Institute Genomics Platform"/>
            <consortium name="The Broad Institute Genome Sequencing Center for Infectious Disease"/>
            <person name="Wu L."/>
            <person name="Ma J."/>
        </authorList>
    </citation>
    <scope>NUCLEOTIDE SEQUENCE [LARGE SCALE GENOMIC DNA]</scope>
    <source>
        <strain evidence="2 3">JCM 13929</strain>
    </source>
</reference>
<keyword evidence="1" id="KW-0732">Signal</keyword>
<dbReference type="Proteomes" id="UP001500064">
    <property type="component" value="Unassembled WGS sequence"/>
</dbReference>
<feature type="chain" id="PRO_5047394907" description="Secreted protein" evidence="1">
    <location>
        <begin position="30"/>
        <end position="152"/>
    </location>
</feature>
<accession>A0ABN2FPN0</accession>
<organism evidence="2 3">
    <name type="scientific">Nonomuraea maheshkhaliensis</name>
    <dbReference type="NCBI Taxonomy" id="419590"/>
    <lineage>
        <taxon>Bacteria</taxon>
        <taxon>Bacillati</taxon>
        <taxon>Actinomycetota</taxon>
        <taxon>Actinomycetes</taxon>
        <taxon>Streptosporangiales</taxon>
        <taxon>Streptosporangiaceae</taxon>
        <taxon>Nonomuraea</taxon>
    </lineage>
</organism>
<keyword evidence="3" id="KW-1185">Reference proteome</keyword>